<comment type="subcellular location">
    <subcellularLocation>
        <location evidence="1 7">Cell membrane</location>
        <topology evidence="1 7">Multi-pass membrane protein</topology>
    </subcellularLocation>
</comment>
<dbReference type="PROSITE" id="PS50928">
    <property type="entry name" value="ABC_TM1"/>
    <property type="match status" value="1"/>
</dbReference>
<dbReference type="Pfam" id="PF00528">
    <property type="entry name" value="BPD_transp_1"/>
    <property type="match status" value="1"/>
</dbReference>
<dbReference type="InterPro" id="IPR035906">
    <property type="entry name" value="MetI-like_sf"/>
</dbReference>
<evidence type="ECO:0000256" key="6">
    <source>
        <dbReference type="ARBA" id="ARBA00023136"/>
    </source>
</evidence>
<accession>A0ABW5APY4</accession>
<keyword evidence="4 7" id="KW-0812">Transmembrane</keyword>
<feature type="transmembrane region" description="Helical" evidence="7">
    <location>
        <begin position="175"/>
        <end position="194"/>
    </location>
</feature>
<feature type="domain" description="ABC transmembrane type-1" evidence="9">
    <location>
        <begin position="109"/>
        <end position="290"/>
    </location>
</feature>
<evidence type="ECO:0000256" key="8">
    <source>
        <dbReference type="SAM" id="MobiDB-lite"/>
    </source>
</evidence>
<feature type="transmembrane region" description="Helical" evidence="7">
    <location>
        <begin position="271"/>
        <end position="289"/>
    </location>
</feature>
<evidence type="ECO:0000256" key="7">
    <source>
        <dbReference type="RuleBase" id="RU363032"/>
    </source>
</evidence>
<keyword evidence="2 7" id="KW-0813">Transport</keyword>
<feature type="transmembrane region" description="Helical" evidence="7">
    <location>
        <begin position="148"/>
        <end position="169"/>
    </location>
</feature>
<organism evidence="10 11">
    <name type="scientific">Rhodoplanes azumiensis</name>
    <dbReference type="NCBI Taxonomy" id="1897628"/>
    <lineage>
        <taxon>Bacteria</taxon>
        <taxon>Pseudomonadati</taxon>
        <taxon>Pseudomonadota</taxon>
        <taxon>Alphaproteobacteria</taxon>
        <taxon>Hyphomicrobiales</taxon>
        <taxon>Nitrobacteraceae</taxon>
        <taxon>Rhodoplanes</taxon>
    </lineage>
</organism>
<evidence type="ECO:0000313" key="11">
    <source>
        <dbReference type="Proteomes" id="UP001597314"/>
    </source>
</evidence>
<dbReference type="Gene3D" id="1.10.3720.10">
    <property type="entry name" value="MetI-like"/>
    <property type="match status" value="1"/>
</dbReference>
<dbReference type="CDD" id="cd06261">
    <property type="entry name" value="TM_PBP2"/>
    <property type="match status" value="1"/>
</dbReference>
<evidence type="ECO:0000313" key="10">
    <source>
        <dbReference type="EMBL" id="MFD2184245.1"/>
    </source>
</evidence>
<protein>
    <submittedName>
        <fullName evidence="10">ABC transporter permease</fullName>
    </submittedName>
</protein>
<evidence type="ECO:0000256" key="4">
    <source>
        <dbReference type="ARBA" id="ARBA00022692"/>
    </source>
</evidence>
<dbReference type="PANTHER" id="PTHR30151:SF0">
    <property type="entry name" value="ABC TRANSPORTER PERMEASE PROTEIN MJ0413-RELATED"/>
    <property type="match status" value="1"/>
</dbReference>
<dbReference type="SUPFAM" id="SSF161098">
    <property type="entry name" value="MetI-like"/>
    <property type="match status" value="1"/>
</dbReference>
<feature type="transmembrane region" description="Helical" evidence="7">
    <location>
        <begin position="116"/>
        <end position="136"/>
    </location>
</feature>
<evidence type="ECO:0000256" key="5">
    <source>
        <dbReference type="ARBA" id="ARBA00022989"/>
    </source>
</evidence>
<dbReference type="EMBL" id="JBHUIW010000025">
    <property type="protein sequence ID" value="MFD2184245.1"/>
    <property type="molecule type" value="Genomic_DNA"/>
</dbReference>
<comment type="caution">
    <text evidence="10">The sequence shown here is derived from an EMBL/GenBank/DDBJ whole genome shotgun (WGS) entry which is preliminary data.</text>
</comment>
<dbReference type="InterPro" id="IPR000515">
    <property type="entry name" value="MetI-like"/>
</dbReference>
<evidence type="ECO:0000256" key="1">
    <source>
        <dbReference type="ARBA" id="ARBA00004651"/>
    </source>
</evidence>
<feature type="compositionally biased region" description="Low complexity" evidence="8">
    <location>
        <begin position="9"/>
        <end position="34"/>
    </location>
</feature>
<evidence type="ECO:0000259" key="9">
    <source>
        <dbReference type="PROSITE" id="PS50928"/>
    </source>
</evidence>
<sequence length="305" mass="32636">MTRIETSRRGGAAAPEAADRPAAAVADADSPAPARRGERMRGERLRDDGWPDKSWRDKSWPWQVASFVLVLGAWEIAGRWPVSLAFPPFSRVAVAFVEMAAAGDFGRAYAVTLPPLLVGIGIVAVLGVGLGIVMGLSRGVEWIGMPLMVVLQTAPVAAIIPLLTYFYGVSPTSKTAAVILLAAPIVVLNSYRGIRNTNASLLDMCRSFLGTRIQQVFKIMLPHASGMIFAGLRLGISAGFIGVVLAELLISPTGIGDLISYNRSIARYDKMFAAILSILALATVTLALLQRLENRLFRPDHAVSG</sequence>
<evidence type="ECO:0000256" key="2">
    <source>
        <dbReference type="ARBA" id="ARBA00022448"/>
    </source>
</evidence>
<feature type="compositionally biased region" description="Basic and acidic residues" evidence="8">
    <location>
        <begin position="35"/>
        <end position="50"/>
    </location>
</feature>
<keyword evidence="6 7" id="KW-0472">Membrane</keyword>
<gene>
    <name evidence="10" type="ORF">ACFSOX_18990</name>
</gene>
<proteinExistence type="inferred from homology"/>
<keyword evidence="11" id="KW-1185">Reference proteome</keyword>
<dbReference type="PANTHER" id="PTHR30151">
    <property type="entry name" value="ALKANE SULFONATE ABC TRANSPORTER-RELATED, MEMBRANE SUBUNIT"/>
    <property type="match status" value="1"/>
</dbReference>
<feature type="region of interest" description="Disordered" evidence="8">
    <location>
        <begin position="1"/>
        <end position="50"/>
    </location>
</feature>
<comment type="similarity">
    <text evidence="7">Belongs to the binding-protein-dependent transport system permease family.</text>
</comment>
<evidence type="ECO:0000256" key="3">
    <source>
        <dbReference type="ARBA" id="ARBA00022475"/>
    </source>
</evidence>
<keyword evidence="5 7" id="KW-1133">Transmembrane helix</keyword>
<feature type="transmembrane region" description="Helical" evidence="7">
    <location>
        <begin position="227"/>
        <end position="251"/>
    </location>
</feature>
<dbReference type="Proteomes" id="UP001597314">
    <property type="component" value="Unassembled WGS sequence"/>
</dbReference>
<reference evidence="11" key="1">
    <citation type="journal article" date="2019" name="Int. J. Syst. Evol. Microbiol.">
        <title>The Global Catalogue of Microorganisms (GCM) 10K type strain sequencing project: providing services to taxonomists for standard genome sequencing and annotation.</title>
        <authorList>
            <consortium name="The Broad Institute Genomics Platform"/>
            <consortium name="The Broad Institute Genome Sequencing Center for Infectious Disease"/>
            <person name="Wu L."/>
            <person name="Ma J."/>
        </authorList>
    </citation>
    <scope>NUCLEOTIDE SEQUENCE [LARGE SCALE GENOMIC DNA]</scope>
    <source>
        <strain evidence="11">CGMCC 1.6774</strain>
    </source>
</reference>
<dbReference type="RefSeq" id="WP_378479391.1">
    <property type="nucleotide sequence ID" value="NZ_JBHUIW010000025.1"/>
</dbReference>
<name>A0ABW5APY4_9BRAD</name>
<keyword evidence="3" id="KW-1003">Cell membrane</keyword>